<organism evidence="5">
    <name type="scientific">Salix viminalis</name>
    <name type="common">Common osier</name>
    <name type="synonym">Basket willow</name>
    <dbReference type="NCBI Taxonomy" id="40686"/>
    <lineage>
        <taxon>Eukaryota</taxon>
        <taxon>Viridiplantae</taxon>
        <taxon>Streptophyta</taxon>
        <taxon>Embryophyta</taxon>
        <taxon>Tracheophyta</taxon>
        <taxon>Spermatophyta</taxon>
        <taxon>Magnoliopsida</taxon>
        <taxon>eudicotyledons</taxon>
        <taxon>Gunneridae</taxon>
        <taxon>Pentapetalae</taxon>
        <taxon>rosids</taxon>
        <taxon>fabids</taxon>
        <taxon>Malpighiales</taxon>
        <taxon>Salicaceae</taxon>
        <taxon>Saliceae</taxon>
        <taxon>Salix</taxon>
    </lineage>
</organism>
<accession>A0A6N2MH16</accession>
<sequence>MAEEQSTDANPTIQQSTDPIMFINPPNITDPLTLHHSDTPGLTLVNAPLKGNNYGQWSRSMRLSLSAKNKLGLIDGSIKAPPPTDDKFPMCMNVLSWILHSIHPDIAGSVLYCDTAAAVWNDLKDRFSQNNDSRIYQIQQEIAECRQGQQPISIYYTKLKAFWDELSAYQEPLVCNCEGLKALADREEKEKVMQFLMGLNDTYSTIRGSILMMNPIPDTRRVHGLILQHERQMEVASRPSYSHAMQTSRTVPGFSPNFSRNYKPLKCSHCDQEGHNIDRCYYIIGFPVGHKWHGKNIQPRNKRPPAHTQKRITAHNVEMPQPFTGNQITTAAGGSPTFTTEQYNQLMEALNKNGNIQSFMNATGINSSSCNIAHHDSYSTLYWIVDSGATDHISRHALNKNKTTHDFVGLPHGEQDVETKRTIGLGKHFDGLYYLTPQQNPHLAGHIHREFLSMRPFFDSHGTIFHHTCVYTPQQNGVVERKHRHLLNVSRALCFQANIPLKFWGESLQTASYLINRLPSPLLNNKTLFELLHGVQPDYSHLRVFGHKIFTSRDVLFHENTFPFSTSPTEETQDPPILPIPITDPHTNNQPQPPSPIHNAQPNPTWPSTSTNNPVQPDPPLHNPAQTSPAFLNPSLTSTDIKAQPEPSFPNTIQPDQPITTAHPEHSTTNTAQPDQHPNHTKAHLPTASSPVAPPTRDQLTPIVPLRRSNRTSHPPPHFQHYQTHHAALLMPDVLSPSSSSTRYPIHRYVSYTPLSNIHRSFVSNISHRVEPANYEQAHRDPNWISAMESEIAALEANNTWSMVPLPPGQRPIGCKWVYKIKYLSDGTIERYKARLVAKGFTQRESIDYKETFAPVAKLTIVRCLLSVAALRNWSLYQMDVENAFLHGDLLEEVYMSPPPGYRRQGEQMVCRLHKSLYGLKQASCTWFQRFSSAVQEIGFQQSQADYSLFTMVRGEFITMILLYVDDMIITGNDEQEIRKLKQFLNGCFRIKDLGLLKYFLGVEVARSKEGISICQRKYTLDILEEAGLLGVNTMEPDMTLASTDSDTLKDPTQYRRLIGKLIYLTITRPEITYAVNTLSQFMQEPKLHHLKASRQILQYLKNTPGQGLLFPAKGQLNLVSYCDADWAKCVVTRRSVTGYCIFLGQSLISWKSKKQVTVSRSSAEAEYRSMAAATCELTWLRYLLKDLQASHPQSALHIAANPVYHERTKHIELDCHIVREKIQKGEIKIAYAPTGDQVADIFTKPLRAPIFHIHLSKLGTINIHTPT</sequence>
<gene>
    <name evidence="5" type="ORF">SVIM_LOCUS365779</name>
</gene>
<feature type="domain" description="Reverse transcriptase Ty1/copia-type" evidence="3">
    <location>
        <begin position="798"/>
        <end position="1035"/>
    </location>
</feature>
<dbReference type="GO" id="GO:0003676">
    <property type="term" value="F:nucleic acid binding"/>
    <property type="evidence" value="ECO:0007669"/>
    <property type="project" value="InterPro"/>
</dbReference>
<dbReference type="InterPro" id="IPR013103">
    <property type="entry name" value="RVT_2"/>
</dbReference>
<dbReference type="PANTHER" id="PTHR11439">
    <property type="entry name" value="GAG-POL-RELATED RETROTRANSPOSON"/>
    <property type="match status" value="1"/>
</dbReference>
<dbReference type="InterPro" id="IPR029472">
    <property type="entry name" value="Copia-like_N"/>
</dbReference>
<reference evidence="5" key="1">
    <citation type="submission" date="2019-03" db="EMBL/GenBank/DDBJ databases">
        <authorList>
            <person name="Mank J."/>
            <person name="Almeida P."/>
        </authorList>
    </citation>
    <scope>NUCLEOTIDE SEQUENCE</scope>
    <source>
        <strain evidence="5">78183</strain>
    </source>
</reference>
<dbReference type="SUPFAM" id="SSF53098">
    <property type="entry name" value="Ribonuclease H-like"/>
    <property type="match status" value="1"/>
</dbReference>
<name>A0A6N2MH16_SALVM</name>
<evidence type="ECO:0000259" key="4">
    <source>
        <dbReference type="Pfam" id="PF14244"/>
    </source>
</evidence>
<dbReference type="CDD" id="cd09272">
    <property type="entry name" value="RNase_HI_RT_Ty1"/>
    <property type="match status" value="1"/>
</dbReference>
<feature type="domain" description="Retrotransposon gag" evidence="2">
    <location>
        <begin position="117"/>
        <end position="201"/>
    </location>
</feature>
<feature type="compositionally biased region" description="Polar residues" evidence="1">
    <location>
        <begin position="649"/>
        <end position="660"/>
    </location>
</feature>
<dbReference type="Pfam" id="PF07727">
    <property type="entry name" value="RVT_2"/>
    <property type="match status" value="1"/>
</dbReference>
<dbReference type="Gene3D" id="3.30.420.10">
    <property type="entry name" value="Ribonuclease H-like superfamily/Ribonuclease H"/>
    <property type="match status" value="1"/>
</dbReference>
<evidence type="ECO:0000256" key="1">
    <source>
        <dbReference type="SAM" id="MobiDB-lite"/>
    </source>
</evidence>
<feature type="domain" description="Retrotransposon Copia-like N-terminal" evidence="4">
    <location>
        <begin position="35"/>
        <end position="82"/>
    </location>
</feature>
<dbReference type="InterPro" id="IPR012337">
    <property type="entry name" value="RNaseH-like_sf"/>
</dbReference>
<evidence type="ECO:0000259" key="3">
    <source>
        <dbReference type="Pfam" id="PF07727"/>
    </source>
</evidence>
<dbReference type="EMBL" id="CAADRP010001807">
    <property type="protein sequence ID" value="VFU52911.1"/>
    <property type="molecule type" value="Genomic_DNA"/>
</dbReference>
<feature type="compositionally biased region" description="Polar residues" evidence="1">
    <location>
        <begin position="598"/>
        <end position="615"/>
    </location>
</feature>
<feature type="region of interest" description="Disordered" evidence="1">
    <location>
        <begin position="564"/>
        <end position="700"/>
    </location>
</feature>
<dbReference type="Pfam" id="PF03732">
    <property type="entry name" value="Retrotrans_gag"/>
    <property type="match status" value="1"/>
</dbReference>
<dbReference type="SUPFAM" id="SSF56672">
    <property type="entry name" value="DNA/RNA polymerases"/>
    <property type="match status" value="1"/>
</dbReference>
<dbReference type="PANTHER" id="PTHR11439:SF470">
    <property type="entry name" value="CYSTEINE-RICH RLK (RECEPTOR-LIKE PROTEIN KINASE) 8"/>
    <property type="match status" value="1"/>
</dbReference>
<evidence type="ECO:0008006" key="6">
    <source>
        <dbReference type="Google" id="ProtNLM"/>
    </source>
</evidence>
<protein>
    <recommendedName>
        <fullName evidence="6">Integrase catalytic domain-containing protein</fullName>
    </recommendedName>
</protein>
<evidence type="ECO:0000313" key="5">
    <source>
        <dbReference type="EMBL" id="VFU52911.1"/>
    </source>
</evidence>
<feature type="compositionally biased region" description="Polar residues" evidence="1">
    <location>
        <begin position="624"/>
        <end position="641"/>
    </location>
</feature>
<feature type="compositionally biased region" description="Polar residues" evidence="1">
    <location>
        <begin position="667"/>
        <end position="676"/>
    </location>
</feature>
<dbReference type="InterPro" id="IPR005162">
    <property type="entry name" value="Retrotrans_gag_dom"/>
</dbReference>
<proteinExistence type="predicted"/>
<dbReference type="InterPro" id="IPR043502">
    <property type="entry name" value="DNA/RNA_pol_sf"/>
</dbReference>
<evidence type="ECO:0000259" key="2">
    <source>
        <dbReference type="Pfam" id="PF03732"/>
    </source>
</evidence>
<dbReference type="InterPro" id="IPR036397">
    <property type="entry name" value="RNaseH_sf"/>
</dbReference>
<dbReference type="AlphaFoldDB" id="A0A6N2MH16"/>
<dbReference type="Pfam" id="PF14244">
    <property type="entry name" value="Retrotran_gag_3"/>
    <property type="match status" value="1"/>
</dbReference>